<name>A0A1N7G440_9RHOB</name>
<feature type="transmembrane region" description="Helical" evidence="1">
    <location>
        <begin position="27"/>
        <end position="46"/>
    </location>
</feature>
<evidence type="ECO:0000313" key="3">
    <source>
        <dbReference type="EMBL" id="SIS07331.1"/>
    </source>
</evidence>
<proteinExistence type="predicted"/>
<dbReference type="InterPro" id="IPR007896">
    <property type="entry name" value="BTP_bacteria"/>
</dbReference>
<keyword evidence="1" id="KW-1133">Transmembrane helix</keyword>
<dbReference type="STRING" id="573024.SAMN05216208_0481"/>
<keyword evidence="1" id="KW-0812">Transmembrane</keyword>
<accession>A0A1N7G440</accession>
<dbReference type="Pfam" id="PF05232">
    <property type="entry name" value="BTP"/>
    <property type="match status" value="2"/>
</dbReference>
<protein>
    <submittedName>
        <fullName evidence="3">Uncharacterized membrane protein</fullName>
    </submittedName>
</protein>
<dbReference type="Proteomes" id="UP000186019">
    <property type="component" value="Unassembled WGS sequence"/>
</dbReference>
<organism evidence="3 4">
    <name type="scientific">Roseovarius nanhaiticus</name>
    <dbReference type="NCBI Taxonomy" id="573024"/>
    <lineage>
        <taxon>Bacteria</taxon>
        <taxon>Pseudomonadati</taxon>
        <taxon>Pseudomonadota</taxon>
        <taxon>Alphaproteobacteria</taxon>
        <taxon>Rhodobacterales</taxon>
        <taxon>Roseobacteraceae</taxon>
        <taxon>Roseovarius</taxon>
    </lineage>
</organism>
<feature type="domain" description="Chlorhexidine efflux transporter" evidence="2">
    <location>
        <begin position="61"/>
        <end position="122"/>
    </location>
</feature>
<evidence type="ECO:0000259" key="2">
    <source>
        <dbReference type="Pfam" id="PF05232"/>
    </source>
</evidence>
<gene>
    <name evidence="3" type="ORF">SAMN05421666_1655</name>
</gene>
<dbReference type="AlphaFoldDB" id="A0A1N7G440"/>
<feature type="domain" description="Chlorhexidine efflux transporter" evidence="2">
    <location>
        <begin position="1"/>
        <end position="52"/>
    </location>
</feature>
<evidence type="ECO:0000313" key="4">
    <source>
        <dbReference type="Proteomes" id="UP000186019"/>
    </source>
</evidence>
<dbReference type="NCBIfam" id="NF033664">
    <property type="entry name" value="PACE_transport"/>
    <property type="match status" value="1"/>
</dbReference>
<dbReference type="EMBL" id="FTNV01000001">
    <property type="protein sequence ID" value="SIS07331.1"/>
    <property type="molecule type" value="Genomic_DNA"/>
</dbReference>
<keyword evidence="4" id="KW-1185">Reference proteome</keyword>
<sequence>MFEAVGLAIVIGFGGWLFGLATRDMSVIAVVSTTLATLWTYVYNLLFDRVMQARVGHTRKGLWLRVGHSVLFEIGLLTILVPFIALYLQIGLIEALLMDVAISLFYLVFAFGYNWLYDIVFPVPEAPRP</sequence>
<evidence type="ECO:0000256" key="1">
    <source>
        <dbReference type="SAM" id="Phobius"/>
    </source>
</evidence>
<reference evidence="3 4" key="1">
    <citation type="submission" date="2017-01" db="EMBL/GenBank/DDBJ databases">
        <authorList>
            <person name="Mah S.A."/>
            <person name="Swanson W.J."/>
            <person name="Moy G.W."/>
            <person name="Vacquier V.D."/>
        </authorList>
    </citation>
    <scope>NUCLEOTIDE SEQUENCE [LARGE SCALE GENOMIC DNA]</scope>
    <source>
        <strain evidence="3 4">DSM 29590</strain>
    </source>
</reference>
<dbReference type="InterPro" id="IPR058208">
    <property type="entry name" value="PACE"/>
</dbReference>
<keyword evidence="1" id="KW-0472">Membrane</keyword>
<feature type="transmembrane region" description="Helical" evidence="1">
    <location>
        <begin position="6"/>
        <end position="22"/>
    </location>
</feature>
<feature type="transmembrane region" description="Helical" evidence="1">
    <location>
        <begin position="66"/>
        <end position="88"/>
    </location>
</feature>
<feature type="transmembrane region" description="Helical" evidence="1">
    <location>
        <begin position="95"/>
        <end position="116"/>
    </location>
</feature>